<protein>
    <submittedName>
        <fullName evidence="2">Amino acid-binding protein</fullName>
    </submittedName>
</protein>
<proteinExistence type="predicted"/>
<reference evidence="2" key="1">
    <citation type="submission" date="2021-01" db="EMBL/GenBank/DDBJ databases">
        <title>Whole genome shotgun sequence of Dactylosporangium siamense NBRC 106093.</title>
        <authorList>
            <person name="Komaki H."/>
            <person name="Tamura T."/>
        </authorList>
    </citation>
    <scope>NUCLEOTIDE SEQUENCE</scope>
    <source>
        <strain evidence="2">NBRC 106093</strain>
    </source>
</reference>
<feature type="domain" description="ACT" evidence="1">
    <location>
        <begin position="4"/>
        <end position="77"/>
    </location>
</feature>
<dbReference type="PROSITE" id="PS51671">
    <property type="entry name" value="ACT"/>
    <property type="match status" value="1"/>
</dbReference>
<dbReference type="InterPro" id="IPR002912">
    <property type="entry name" value="ACT_dom"/>
</dbReference>
<sequence>MLLRLRVALPDRPGSLGQVARTLGVVGADIVSVVVLERVGGRAVDDLTVVWPASAPVDRVLTGLAAIPGVRVDGVWRGTELSEPSSGREVALIGQVAANPQNGLATVVDAAPALFGADWAVAILVGSDWAGGGARAQAWSDSSVICASWRTPDVPPQVDIAPLRPRAISAADGIHLAVAPFQRGGLVLVVARGGADGDAGAPPFHGSEVARLAQLVGATASVLGERLAGPGLAELGKAGGAVTGTPAPAGTNAAASSSWAA</sequence>
<dbReference type="RefSeq" id="WP_239136426.1">
    <property type="nucleotide sequence ID" value="NZ_BAAAVW010000001.1"/>
</dbReference>
<evidence type="ECO:0000313" key="3">
    <source>
        <dbReference type="Proteomes" id="UP000660611"/>
    </source>
</evidence>
<dbReference type="InterPro" id="IPR045865">
    <property type="entry name" value="ACT-like_dom_sf"/>
</dbReference>
<keyword evidence="3" id="KW-1185">Reference proteome</keyword>
<dbReference type="AlphaFoldDB" id="A0A919PVQ9"/>
<name>A0A919PVQ9_9ACTN</name>
<evidence type="ECO:0000259" key="1">
    <source>
        <dbReference type="PROSITE" id="PS51671"/>
    </source>
</evidence>
<dbReference type="EMBL" id="BONQ01000115">
    <property type="protein sequence ID" value="GIG49265.1"/>
    <property type="molecule type" value="Genomic_DNA"/>
</dbReference>
<dbReference type="SUPFAM" id="SSF55021">
    <property type="entry name" value="ACT-like"/>
    <property type="match status" value="1"/>
</dbReference>
<comment type="caution">
    <text evidence="2">The sequence shown here is derived from an EMBL/GenBank/DDBJ whole genome shotgun (WGS) entry which is preliminary data.</text>
</comment>
<organism evidence="2 3">
    <name type="scientific">Dactylosporangium siamense</name>
    <dbReference type="NCBI Taxonomy" id="685454"/>
    <lineage>
        <taxon>Bacteria</taxon>
        <taxon>Bacillati</taxon>
        <taxon>Actinomycetota</taxon>
        <taxon>Actinomycetes</taxon>
        <taxon>Micromonosporales</taxon>
        <taxon>Micromonosporaceae</taxon>
        <taxon>Dactylosporangium</taxon>
    </lineage>
</organism>
<dbReference type="Proteomes" id="UP000660611">
    <property type="component" value="Unassembled WGS sequence"/>
</dbReference>
<accession>A0A919PVQ9</accession>
<evidence type="ECO:0000313" key="2">
    <source>
        <dbReference type="EMBL" id="GIG49265.1"/>
    </source>
</evidence>
<gene>
    <name evidence="2" type="ORF">Dsi01nite_073060</name>
</gene>